<dbReference type="Pfam" id="PF00196">
    <property type="entry name" value="GerE"/>
    <property type="match status" value="1"/>
</dbReference>
<evidence type="ECO:0000259" key="7">
    <source>
        <dbReference type="PROSITE" id="PS50110"/>
    </source>
</evidence>
<evidence type="ECO:0000256" key="1">
    <source>
        <dbReference type="ARBA" id="ARBA00022553"/>
    </source>
</evidence>
<dbReference type="OrthoDB" id="9808843at2"/>
<feature type="domain" description="HTH luxR-type" evidence="6">
    <location>
        <begin position="150"/>
        <end position="215"/>
    </location>
</feature>
<proteinExistence type="predicted"/>
<dbReference type="SUPFAM" id="SSF52172">
    <property type="entry name" value="CheY-like"/>
    <property type="match status" value="1"/>
</dbReference>
<dbReference type="PANTHER" id="PTHR43214">
    <property type="entry name" value="TWO-COMPONENT RESPONSE REGULATOR"/>
    <property type="match status" value="1"/>
</dbReference>
<evidence type="ECO:0000259" key="6">
    <source>
        <dbReference type="PROSITE" id="PS50043"/>
    </source>
</evidence>
<dbReference type="PROSITE" id="PS50043">
    <property type="entry name" value="HTH_LUXR_2"/>
    <property type="match status" value="1"/>
</dbReference>
<feature type="domain" description="Response regulatory" evidence="7">
    <location>
        <begin position="5"/>
        <end position="121"/>
    </location>
</feature>
<dbReference type="GO" id="GO:0000160">
    <property type="term" value="P:phosphorelay signal transduction system"/>
    <property type="evidence" value="ECO:0007669"/>
    <property type="project" value="InterPro"/>
</dbReference>
<dbReference type="InterPro" id="IPR001789">
    <property type="entry name" value="Sig_transdc_resp-reg_receiver"/>
</dbReference>
<accession>A0A1N7HH12</accession>
<dbReference type="Pfam" id="PF00072">
    <property type="entry name" value="Response_reg"/>
    <property type="match status" value="1"/>
</dbReference>
<feature type="modified residue" description="4-aspartylphosphate" evidence="5">
    <location>
        <position position="56"/>
    </location>
</feature>
<reference evidence="9" key="1">
    <citation type="submission" date="2017-01" db="EMBL/GenBank/DDBJ databases">
        <authorList>
            <person name="Varghese N."/>
            <person name="Submissions S."/>
        </authorList>
    </citation>
    <scope>NUCLEOTIDE SEQUENCE [LARGE SCALE GENOMIC DNA]</scope>
    <source>
        <strain evidence="9">ATCC 12950</strain>
    </source>
</reference>
<protein>
    <submittedName>
        <fullName evidence="8">Two component transcriptional regulator, LuxR family</fullName>
    </submittedName>
</protein>
<dbReference type="Gene3D" id="3.40.50.2300">
    <property type="match status" value="1"/>
</dbReference>
<dbReference type="EMBL" id="FTNI01000049">
    <property type="protein sequence ID" value="SIS23968.1"/>
    <property type="molecule type" value="Genomic_DNA"/>
</dbReference>
<dbReference type="PROSITE" id="PS50110">
    <property type="entry name" value="RESPONSE_REGULATORY"/>
    <property type="match status" value="1"/>
</dbReference>
<evidence type="ECO:0000313" key="8">
    <source>
        <dbReference type="EMBL" id="SIS23968.1"/>
    </source>
</evidence>
<keyword evidence="3" id="KW-0238">DNA-binding</keyword>
<dbReference type="SUPFAM" id="SSF46894">
    <property type="entry name" value="C-terminal effector domain of the bipartite response regulators"/>
    <property type="match status" value="1"/>
</dbReference>
<sequence length="220" mass="22517">MHAIRVVLADDEPVIRAGVRAILAADPGIDVVAEAADGRELVDAVLAHRPDVAVVDIRMPGLDGLAAAAEVRRTAPGTAVLIMTSFGEDAYVARALGDGAAGFLLKTGDPREFPLGVRAAAEGGAYLSPPVAARVIRGLAGDRLSRSAAAREQVAGLTNREREVLALVGEGLSNAGVAARLHLAEGSVKTYVSTIMSKLGVPNRVRAAIIAHEAGLAGGR</sequence>
<evidence type="ECO:0000256" key="5">
    <source>
        <dbReference type="PROSITE-ProRule" id="PRU00169"/>
    </source>
</evidence>
<dbReference type="STRING" id="58117.SAMN05421833_1499"/>
<dbReference type="CDD" id="cd06170">
    <property type="entry name" value="LuxR_C_like"/>
    <property type="match status" value="1"/>
</dbReference>
<dbReference type="PRINTS" id="PR00038">
    <property type="entry name" value="HTHLUXR"/>
</dbReference>
<organism evidence="8 9">
    <name type="scientific">Microbispora rosea</name>
    <dbReference type="NCBI Taxonomy" id="58117"/>
    <lineage>
        <taxon>Bacteria</taxon>
        <taxon>Bacillati</taxon>
        <taxon>Actinomycetota</taxon>
        <taxon>Actinomycetes</taxon>
        <taxon>Streptosporangiales</taxon>
        <taxon>Streptosporangiaceae</taxon>
        <taxon>Microbispora</taxon>
    </lineage>
</organism>
<dbReference type="SMART" id="SM00421">
    <property type="entry name" value="HTH_LUXR"/>
    <property type="match status" value="1"/>
</dbReference>
<dbReference type="GO" id="GO:0003677">
    <property type="term" value="F:DNA binding"/>
    <property type="evidence" value="ECO:0007669"/>
    <property type="project" value="UniProtKB-KW"/>
</dbReference>
<evidence type="ECO:0000256" key="2">
    <source>
        <dbReference type="ARBA" id="ARBA00023015"/>
    </source>
</evidence>
<name>A0A1N7HH12_9ACTN</name>
<keyword evidence="1 5" id="KW-0597">Phosphoprotein</keyword>
<keyword evidence="2" id="KW-0805">Transcription regulation</keyword>
<keyword evidence="4" id="KW-0804">Transcription</keyword>
<gene>
    <name evidence="8" type="ORF">SAMN05421833_1499</name>
</gene>
<dbReference type="SMART" id="SM00448">
    <property type="entry name" value="REC"/>
    <property type="match status" value="1"/>
</dbReference>
<dbReference type="PANTHER" id="PTHR43214:SF24">
    <property type="entry name" value="TRANSCRIPTIONAL REGULATORY PROTEIN NARL-RELATED"/>
    <property type="match status" value="1"/>
</dbReference>
<evidence type="ECO:0000313" key="9">
    <source>
        <dbReference type="Proteomes" id="UP000186096"/>
    </source>
</evidence>
<dbReference type="AlphaFoldDB" id="A0A1N7HH12"/>
<dbReference type="InterPro" id="IPR039420">
    <property type="entry name" value="WalR-like"/>
</dbReference>
<dbReference type="Proteomes" id="UP000186096">
    <property type="component" value="Unassembled WGS sequence"/>
</dbReference>
<keyword evidence="9" id="KW-1185">Reference proteome</keyword>
<dbReference type="InterPro" id="IPR058245">
    <property type="entry name" value="NreC/VraR/RcsB-like_REC"/>
</dbReference>
<dbReference type="RefSeq" id="WP_076442959.1">
    <property type="nucleotide sequence ID" value="NZ_FTNI01000049.1"/>
</dbReference>
<dbReference type="InterPro" id="IPR016032">
    <property type="entry name" value="Sig_transdc_resp-reg_C-effctor"/>
</dbReference>
<dbReference type="InterPro" id="IPR011006">
    <property type="entry name" value="CheY-like_superfamily"/>
</dbReference>
<dbReference type="InterPro" id="IPR000792">
    <property type="entry name" value="Tscrpt_reg_LuxR_C"/>
</dbReference>
<dbReference type="GO" id="GO:0006355">
    <property type="term" value="P:regulation of DNA-templated transcription"/>
    <property type="evidence" value="ECO:0007669"/>
    <property type="project" value="InterPro"/>
</dbReference>
<dbReference type="CDD" id="cd17535">
    <property type="entry name" value="REC_NarL-like"/>
    <property type="match status" value="1"/>
</dbReference>
<evidence type="ECO:0000256" key="3">
    <source>
        <dbReference type="ARBA" id="ARBA00023125"/>
    </source>
</evidence>
<evidence type="ECO:0000256" key="4">
    <source>
        <dbReference type="ARBA" id="ARBA00023163"/>
    </source>
</evidence>